<evidence type="ECO:0000313" key="3">
    <source>
        <dbReference type="Proteomes" id="UP001419268"/>
    </source>
</evidence>
<dbReference type="Proteomes" id="UP001419268">
    <property type="component" value="Unassembled WGS sequence"/>
</dbReference>
<dbReference type="PANTHER" id="PTHR46033:SF8">
    <property type="entry name" value="PROTEIN MAINTENANCE OF MERISTEMS-LIKE"/>
    <property type="match status" value="1"/>
</dbReference>
<dbReference type="PANTHER" id="PTHR46033">
    <property type="entry name" value="PROTEIN MAIN-LIKE 2"/>
    <property type="match status" value="1"/>
</dbReference>
<feature type="domain" description="Aminotransferase-like plant mobile" evidence="1">
    <location>
        <begin position="1"/>
        <end position="163"/>
    </location>
</feature>
<organism evidence="2 3">
    <name type="scientific">Stephania cephalantha</name>
    <dbReference type="NCBI Taxonomy" id="152367"/>
    <lineage>
        <taxon>Eukaryota</taxon>
        <taxon>Viridiplantae</taxon>
        <taxon>Streptophyta</taxon>
        <taxon>Embryophyta</taxon>
        <taxon>Tracheophyta</taxon>
        <taxon>Spermatophyta</taxon>
        <taxon>Magnoliopsida</taxon>
        <taxon>Ranunculales</taxon>
        <taxon>Menispermaceae</taxon>
        <taxon>Menispermoideae</taxon>
        <taxon>Cissampelideae</taxon>
        <taxon>Stephania</taxon>
    </lineage>
</organism>
<reference evidence="2 3" key="1">
    <citation type="submission" date="2024-01" db="EMBL/GenBank/DDBJ databases">
        <title>Genome assemblies of Stephania.</title>
        <authorList>
            <person name="Yang L."/>
        </authorList>
    </citation>
    <scope>NUCLEOTIDE SEQUENCE [LARGE SCALE GENOMIC DNA]</scope>
    <source>
        <strain evidence="2">JXDWG</strain>
        <tissue evidence="2">Leaf</tissue>
    </source>
</reference>
<name>A0AAP0HCS2_9MAGN</name>
<dbReference type="Pfam" id="PF10536">
    <property type="entry name" value="PMD"/>
    <property type="match status" value="1"/>
</dbReference>
<evidence type="ECO:0000259" key="1">
    <source>
        <dbReference type="Pfam" id="PF10536"/>
    </source>
</evidence>
<proteinExistence type="predicted"/>
<keyword evidence="3" id="KW-1185">Reference proteome</keyword>
<sequence length="164" mass="18342">MHCGACTITLQDVQVQLGLPIEGMLVTGTTDIDYADVCERLLGRTLVGDDIIGCKLKVEWLERNVPAIDDDNDEESVQRYIRSYILQLIGGCLFADKSNRFVHLMFLPLLEDFQIARQYSCESACLAYLYRKLCRGSRAGAYEVADASILVQLLACDRLPFTAP</sequence>
<comment type="caution">
    <text evidence="2">The sequence shown here is derived from an EMBL/GenBank/DDBJ whole genome shotgun (WGS) entry which is preliminary data.</text>
</comment>
<evidence type="ECO:0000313" key="2">
    <source>
        <dbReference type="EMBL" id="KAK9083488.1"/>
    </source>
</evidence>
<dbReference type="InterPro" id="IPR044824">
    <property type="entry name" value="MAIN-like"/>
</dbReference>
<gene>
    <name evidence="2" type="ORF">Scep_029959</name>
</gene>
<dbReference type="GO" id="GO:0010073">
    <property type="term" value="P:meristem maintenance"/>
    <property type="evidence" value="ECO:0007669"/>
    <property type="project" value="InterPro"/>
</dbReference>
<dbReference type="InterPro" id="IPR019557">
    <property type="entry name" value="AminoTfrase-like_pln_mobile"/>
</dbReference>
<protein>
    <recommendedName>
        <fullName evidence="1">Aminotransferase-like plant mobile domain-containing protein</fullName>
    </recommendedName>
</protein>
<dbReference type="EMBL" id="JBBNAG010000013">
    <property type="protein sequence ID" value="KAK9083488.1"/>
    <property type="molecule type" value="Genomic_DNA"/>
</dbReference>
<dbReference type="AlphaFoldDB" id="A0AAP0HCS2"/>
<accession>A0AAP0HCS2</accession>